<keyword evidence="13 16" id="KW-1035">Host cytoplasm</keyword>
<sequence length="139" mass="16346">MELPLRFPKTIAEYARTLAIAFDAAVVRCKFCFNALNYLDLSNFDAKHLQLIWRDLRVFGVCGSCLKDSAKFEITHYYSHSELPVELHRQGKLVKLKVRCVLCYRILSYAEKLQLIAEQRLVHYVRNSWRALCKFCKQK</sequence>
<evidence type="ECO:0000256" key="2">
    <source>
        <dbReference type="ARBA" id="ARBA00022518"/>
    </source>
</evidence>
<keyword evidence="15 16" id="KW-1119">Modulation of host cell apoptosis by virus</keyword>
<keyword evidence="9 16" id="KW-0805">Transcription regulation</keyword>
<keyword evidence="4 16" id="KW-0945">Host-virus interaction</keyword>
<keyword evidence="8 16" id="KW-0862">Zinc</keyword>
<keyword evidence="5 16" id="KW-1090">Inhibition of host innate immune response by virus</keyword>
<name>A0A1B2K212_9PAPI</name>
<dbReference type="InterPro" id="IPR038575">
    <property type="entry name" value="E6_sf"/>
</dbReference>
<keyword evidence="10 16" id="KW-0238">DNA-binding</keyword>
<proteinExistence type="inferred from homology"/>
<gene>
    <name evidence="16 18" type="primary">E6</name>
</gene>
<evidence type="ECO:0000256" key="12">
    <source>
        <dbReference type="ARBA" id="ARBA00023163"/>
    </source>
</evidence>
<evidence type="ECO:0000256" key="7">
    <source>
        <dbReference type="ARBA" id="ARBA00022771"/>
    </source>
</evidence>
<evidence type="ECO:0000256" key="17">
    <source>
        <dbReference type="RuleBase" id="RU363123"/>
    </source>
</evidence>
<dbReference type="SUPFAM" id="SSF161229">
    <property type="entry name" value="E6 C-terminal domain-like"/>
    <property type="match status" value="2"/>
</dbReference>
<dbReference type="GO" id="GO:0006351">
    <property type="term" value="P:DNA-templated transcription"/>
    <property type="evidence" value="ECO:0007669"/>
    <property type="project" value="UniProtKB-UniRule"/>
</dbReference>
<keyword evidence="3 16" id="KW-1048">Host nucleus</keyword>
<keyword evidence="14 16" id="KW-0899">Viral immunoevasion</keyword>
<evidence type="ECO:0000313" key="19">
    <source>
        <dbReference type="Proteomes" id="UP000162055"/>
    </source>
</evidence>
<dbReference type="OrthoDB" id="27353at10239"/>
<organism evidence="18 19">
    <name type="scientific">Bos taurus papillomavirus 20</name>
    <dbReference type="NCBI Taxonomy" id="1887218"/>
    <lineage>
        <taxon>Viruses</taxon>
        <taxon>Monodnaviria</taxon>
        <taxon>Shotokuvirae</taxon>
        <taxon>Cossaviricota</taxon>
        <taxon>Papovaviricetes</taxon>
        <taxon>Zurhausenvirales</taxon>
        <taxon>Papillomaviridae</taxon>
    </lineage>
</organism>
<feature type="zinc finger region" evidence="16">
    <location>
        <begin position="100"/>
        <end position="136"/>
    </location>
</feature>
<dbReference type="GO" id="GO:0052150">
    <property type="term" value="P:symbiont-mediated perturbation of host apoptosis"/>
    <property type="evidence" value="ECO:0007669"/>
    <property type="project" value="UniProtKB-KW"/>
</dbReference>
<evidence type="ECO:0000256" key="16">
    <source>
        <dbReference type="HAMAP-Rule" id="MF_04006"/>
    </source>
</evidence>
<dbReference type="Gene3D" id="3.30.240.40">
    <property type="entry name" value="E6 early regulatory protein"/>
    <property type="match status" value="2"/>
</dbReference>
<dbReference type="InterPro" id="IPR001334">
    <property type="entry name" value="E6"/>
</dbReference>
<evidence type="ECO:0000256" key="5">
    <source>
        <dbReference type="ARBA" id="ARBA00022632"/>
    </source>
</evidence>
<evidence type="ECO:0000256" key="13">
    <source>
        <dbReference type="ARBA" id="ARBA00023200"/>
    </source>
</evidence>
<evidence type="ECO:0000256" key="3">
    <source>
        <dbReference type="ARBA" id="ARBA00022562"/>
    </source>
</evidence>
<dbReference type="GO" id="GO:0003677">
    <property type="term" value="F:DNA binding"/>
    <property type="evidence" value="ECO:0007669"/>
    <property type="project" value="UniProtKB-UniRule"/>
</dbReference>
<comment type="function">
    <text evidence="16">Plays a major role in the induction and maintenance of cellular transformation. E6 associates with host UBE3A/E6-AP ubiquitin-protein ligase and modulates its activity. Protects host keratinocytes from apoptosis by mediating the degradation of host BAK1. May also inhibit host immune response.</text>
</comment>
<evidence type="ECO:0000256" key="8">
    <source>
        <dbReference type="ARBA" id="ARBA00022833"/>
    </source>
</evidence>
<dbReference type="GO" id="GO:0052170">
    <property type="term" value="P:symbiont-mediated suppression of host innate immune response"/>
    <property type="evidence" value="ECO:0007669"/>
    <property type="project" value="UniProtKB-KW"/>
</dbReference>
<dbReference type="GO" id="GO:0006355">
    <property type="term" value="P:regulation of DNA-templated transcription"/>
    <property type="evidence" value="ECO:0007669"/>
    <property type="project" value="UniProtKB-UniRule"/>
</dbReference>
<comment type="similarity">
    <text evidence="1 16 17">Belongs to the papillomaviridae E6 protein family.</text>
</comment>
<evidence type="ECO:0000256" key="11">
    <source>
        <dbReference type="ARBA" id="ARBA00023159"/>
    </source>
</evidence>
<dbReference type="RefSeq" id="YP_009272606.1">
    <property type="nucleotide sequence ID" value="NC_030800.1"/>
</dbReference>
<dbReference type="GeneID" id="28544411"/>
<evidence type="ECO:0000256" key="15">
    <source>
        <dbReference type="ARBA" id="ARBA00023323"/>
    </source>
</evidence>
<comment type="subcellular location">
    <subcellularLocation>
        <location evidence="16 17">Host cytoplasm</location>
    </subcellularLocation>
    <subcellularLocation>
        <location evidence="16 17">Host nucleus</location>
    </subcellularLocation>
</comment>
<dbReference type="GO" id="GO:0039648">
    <property type="term" value="P:symbiont-mediated perturbation of host ubiquitin-like protein modification"/>
    <property type="evidence" value="ECO:0007669"/>
    <property type="project" value="UniProtKB-UniRule"/>
</dbReference>
<dbReference type="EMBL" id="KU519395">
    <property type="protein sequence ID" value="ANZ90257.1"/>
    <property type="molecule type" value="Genomic_DNA"/>
</dbReference>
<evidence type="ECO:0000256" key="10">
    <source>
        <dbReference type="ARBA" id="ARBA00023125"/>
    </source>
</evidence>
<dbReference type="GO" id="GO:0030430">
    <property type="term" value="C:host cell cytoplasm"/>
    <property type="evidence" value="ECO:0007669"/>
    <property type="project" value="UniProtKB-SubCell"/>
</dbReference>
<keyword evidence="12 16" id="KW-0804">Transcription</keyword>
<protein>
    <recommendedName>
        <fullName evidence="16 17">Protein E6</fullName>
    </recommendedName>
</protein>
<comment type="caution">
    <text evidence="16">Lacks conserved residue(s) required for the propagation of feature annotation.</text>
</comment>
<evidence type="ECO:0000256" key="1">
    <source>
        <dbReference type="ARBA" id="ARBA00006346"/>
    </source>
</evidence>
<dbReference type="KEGG" id="vg:28544411"/>
<accession>A0A1B2K212</accession>
<dbReference type="GO" id="GO:0039502">
    <property type="term" value="P:symbiont-mediated suppression of host type I interferon-mediated signaling pathway"/>
    <property type="evidence" value="ECO:0007669"/>
    <property type="project" value="UniProtKB-UniRule"/>
</dbReference>
<dbReference type="Proteomes" id="UP000162055">
    <property type="component" value="Segment"/>
</dbReference>
<evidence type="ECO:0000256" key="14">
    <source>
        <dbReference type="ARBA" id="ARBA00023280"/>
    </source>
</evidence>
<keyword evidence="2 16" id="KW-0244">Early protein</keyword>
<evidence type="ECO:0000256" key="9">
    <source>
        <dbReference type="ARBA" id="ARBA00023015"/>
    </source>
</evidence>
<dbReference type="GO" id="GO:0042025">
    <property type="term" value="C:host cell nucleus"/>
    <property type="evidence" value="ECO:0007669"/>
    <property type="project" value="UniProtKB-SubCell"/>
</dbReference>
<evidence type="ECO:0000313" key="18">
    <source>
        <dbReference type="EMBL" id="ANZ90257.1"/>
    </source>
</evidence>
<feature type="zinc finger region" evidence="16">
    <location>
        <begin position="29"/>
        <end position="65"/>
    </location>
</feature>
<comment type="subunit">
    <text evidence="16">Forms homodimers. Interacts with ubiquitin-protein ligase UBE3A/E6-AP; this interaction stimulates UBE3A ubiquitin activity. Interacts with host BAK1.</text>
</comment>
<keyword evidence="6 16" id="KW-0479">Metal-binding</keyword>
<dbReference type="GO" id="GO:0008270">
    <property type="term" value="F:zinc ion binding"/>
    <property type="evidence" value="ECO:0007669"/>
    <property type="project" value="UniProtKB-KW"/>
</dbReference>
<dbReference type="HAMAP" id="MF_04006">
    <property type="entry name" value="HPV_E6"/>
    <property type="match status" value="1"/>
</dbReference>
<dbReference type="Pfam" id="PF00518">
    <property type="entry name" value="E6"/>
    <property type="match status" value="1"/>
</dbReference>
<evidence type="ECO:0000256" key="4">
    <source>
        <dbReference type="ARBA" id="ARBA00022581"/>
    </source>
</evidence>
<evidence type="ECO:0000256" key="6">
    <source>
        <dbReference type="ARBA" id="ARBA00022723"/>
    </source>
</evidence>
<keyword evidence="11 16" id="KW-0010">Activator</keyword>
<reference evidence="18 19" key="1">
    <citation type="submission" date="2016-01" db="EMBL/GenBank/DDBJ databases">
        <title>How many papillomavirus species can be undetected in fibropapillomas?</title>
        <authorList>
            <person name="Daudt C."/>
            <person name="Chaves da Silva F.R."/>
            <person name="Streck A.F."/>
            <person name="Weber M.N."/>
            <person name="Cibulski S.P."/>
            <person name="Canal C.W."/>
        </authorList>
    </citation>
    <scope>NUCLEOTIDE SEQUENCE [LARGE SCALE GENOMIC DNA]</scope>
</reference>
<keyword evidence="7 16" id="KW-0863">Zinc-finger</keyword>